<comment type="caution">
    <text evidence="2">The sequence shown here is derived from an EMBL/GenBank/DDBJ whole genome shotgun (WGS) entry which is preliminary data.</text>
</comment>
<sequence length="58" mass="6725">MICGRCGWFLPADCTCRQVADPASMERLREAVERRHRESRDRAHKTMAAVRRPPAEQD</sequence>
<proteinExistence type="predicted"/>
<feature type="region of interest" description="Disordered" evidence="1">
    <location>
        <begin position="34"/>
        <end position="58"/>
    </location>
</feature>
<accession>A0ABX1R9H8</accession>
<organism evidence="2 3">
    <name type="scientific">Pseudonocardia xinjiangensis</name>
    <dbReference type="NCBI Taxonomy" id="75289"/>
    <lineage>
        <taxon>Bacteria</taxon>
        <taxon>Bacillati</taxon>
        <taxon>Actinomycetota</taxon>
        <taxon>Actinomycetes</taxon>
        <taxon>Pseudonocardiales</taxon>
        <taxon>Pseudonocardiaceae</taxon>
        <taxon>Pseudonocardia</taxon>
    </lineage>
</organism>
<name>A0ABX1R9H8_9PSEU</name>
<protein>
    <submittedName>
        <fullName evidence="2">Uncharacterized protein</fullName>
    </submittedName>
</protein>
<evidence type="ECO:0000313" key="3">
    <source>
        <dbReference type="Proteomes" id="UP001296706"/>
    </source>
</evidence>
<keyword evidence="3" id="KW-1185">Reference proteome</keyword>
<evidence type="ECO:0000313" key="2">
    <source>
        <dbReference type="EMBL" id="NMH77038.1"/>
    </source>
</evidence>
<dbReference type="RefSeq" id="WP_169395113.1">
    <property type="nucleotide sequence ID" value="NZ_BAAAJH010000002.1"/>
</dbReference>
<reference evidence="2 3" key="1">
    <citation type="submission" date="2020-04" db="EMBL/GenBank/DDBJ databases">
        <authorList>
            <person name="Klaysubun C."/>
            <person name="Duangmal K."/>
            <person name="Lipun K."/>
        </authorList>
    </citation>
    <scope>NUCLEOTIDE SEQUENCE [LARGE SCALE GENOMIC DNA]</scope>
    <source>
        <strain evidence="2 3">JCM 11839</strain>
    </source>
</reference>
<evidence type="ECO:0000256" key="1">
    <source>
        <dbReference type="SAM" id="MobiDB-lite"/>
    </source>
</evidence>
<dbReference type="EMBL" id="JAAXKY010000017">
    <property type="protein sequence ID" value="NMH77038.1"/>
    <property type="molecule type" value="Genomic_DNA"/>
</dbReference>
<gene>
    <name evidence="2" type="ORF">HF577_08000</name>
</gene>
<dbReference type="Proteomes" id="UP001296706">
    <property type="component" value="Unassembled WGS sequence"/>
</dbReference>